<sequence length="263" mass="28509">MSINQTVDNIDPLIIYMPGPWYEGSPSDDPLASRYSNDGTFTLSNSTGAAVTFTFDGTGVWLFGALRPNHGHYSVQLDGGTLISYDGWANPEQFQAVLFSAINLPQGSHTVVLSNAGNTSYPYLDVDFITWETEMGSVLEDTDPSFVYDSPSLWTTQPPNVDQFHGGTGHVTNGNQSSTTLTFEVCSFVQVFGSVDNNHGPYTVQVDNGTTASYNANKQNFVPNVLLYSGTFADGKHTIKLTNTPEEGGQYLAIDYAVVSSPR</sequence>
<evidence type="ECO:0000313" key="1">
    <source>
        <dbReference type="EMBL" id="KDQ57585.1"/>
    </source>
</evidence>
<keyword evidence="2" id="KW-1185">Reference proteome</keyword>
<proteinExistence type="predicted"/>
<dbReference type="AlphaFoldDB" id="A0A067PUN7"/>
<protein>
    <recommendedName>
        <fullName evidence="3">Carbohydrate-binding module family 35 protein</fullName>
    </recommendedName>
</protein>
<name>A0A067PUN7_9AGAM</name>
<dbReference type="Gene3D" id="2.60.120.260">
    <property type="entry name" value="Galactose-binding domain-like"/>
    <property type="match status" value="2"/>
</dbReference>
<evidence type="ECO:0008006" key="3">
    <source>
        <dbReference type="Google" id="ProtNLM"/>
    </source>
</evidence>
<organism evidence="1 2">
    <name type="scientific">Jaapia argillacea MUCL 33604</name>
    <dbReference type="NCBI Taxonomy" id="933084"/>
    <lineage>
        <taxon>Eukaryota</taxon>
        <taxon>Fungi</taxon>
        <taxon>Dikarya</taxon>
        <taxon>Basidiomycota</taxon>
        <taxon>Agaricomycotina</taxon>
        <taxon>Agaricomycetes</taxon>
        <taxon>Agaricomycetidae</taxon>
        <taxon>Jaapiales</taxon>
        <taxon>Jaapiaceae</taxon>
        <taxon>Jaapia</taxon>
    </lineage>
</organism>
<dbReference type="Proteomes" id="UP000027265">
    <property type="component" value="Unassembled WGS sequence"/>
</dbReference>
<accession>A0A067PUN7</accession>
<gene>
    <name evidence="1" type="ORF">JAAARDRAFT_687068</name>
</gene>
<evidence type="ECO:0000313" key="2">
    <source>
        <dbReference type="Proteomes" id="UP000027265"/>
    </source>
</evidence>
<dbReference type="EMBL" id="KL197719">
    <property type="protein sequence ID" value="KDQ57585.1"/>
    <property type="molecule type" value="Genomic_DNA"/>
</dbReference>
<dbReference type="OrthoDB" id="2563669at2759"/>
<reference evidence="2" key="1">
    <citation type="journal article" date="2014" name="Proc. Natl. Acad. Sci. U.S.A.">
        <title>Extensive sampling of basidiomycete genomes demonstrates inadequacy of the white-rot/brown-rot paradigm for wood decay fungi.</title>
        <authorList>
            <person name="Riley R."/>
            <person name="Salamov A.A."/>
            <person name="Brown D.W."/>
            <person name="Nagy L.G."/>
            <person name="Floudas D."/>
            <person name="Held B.W."/>
            <person name="Levasseur A."/>
            <person name="Lombard V."/>
            <person name="Morin E."/>
            <person name="Otillar R."/>
            <person name="Lindquist E.A."/>
            <person name="Sun H."/>
            <person name="LaButti K.M."/>
            <person name="Schmutz J."/>
            <person name="Jabbour D."/>
            <person name="Luo H."/>
            <person name="Baker S.E."/>
            <person name="Pisabarro A.G."/>
            <person name="Walton J.D."/>
            <person name="Blanchette R.A."/>
            <person name="Henrissat B."/>
            <person name="Martin F."/>
            <person name="Cullen D."/>
            <person name="Hibbett D.S."/>
            <person name="Grigoriev I.V."/>
        </authorList>
    </citation>
    <scope>NUCLEOTIDE SEQUENCE [LARGE SCALE GENOMIC DNA]</scope>
    <source>
        <strain evidence="2">MUCL 33604</strain>
    </source>
</reference>
<dbReference type="InParanoid" id="A0A067PUN7"/>
<dbReference type="HOGENOM" id="CLU_058499_0_0_1"/>